<evidence type="ECO:0000313" key="1">
    <source>
        <dbReference type="EMBL" id="WWQ65200.1"/>
    </source>
</evidence>
<proteinExistence type="predicted"/>
<accession>A0ACD5ADQ0</accession>
<dbReference type="Proteomes" id="UP001432251">
    <property type="component" value="Chromosome"/>
</dbReference>
<protein>
    <submittedName>
        <fullName evidence="1">Uncharacterized protein</fullName>
    </submittedName>
</protein>
<gene>
    <name evidence="1" type="ORF">V2W30_18920</name>
</gene>
<dbReference type="EMBL" id="CP146022">
    <property type="protein sequence ID" value="WWQ65200.1"/>
    <property type="molecule type" value="Genomic_DNA"/>
</dbReference>
<keyword evidence="2" id="KW-1185">Reference proteome</keyword>
<organism evidence="1 2">
    <name type="scientific">Streptomyces citrinus</name>
    <dbReference type="NCBI Taxonomy" id="3118173"/>
    <lineage>
        <taxon>Bacteria</taxon>
        <taxon>Bacillati</taxon>
        <taxon>Actinomycetota</taxon>
        <taxon>Actinomycetes</taxon>
        <taxon>Kitasatosporales</taxon>
        <taxon>Streptomycetaceae</taxon>
        <taxon>Streptomyces</taxon>
    </lineage>
</organism>
<name>A0ACD5ADQ0_9ACTN</name>
<sequence length="96" mass="9686">MTSTRRAITAVLLAVGATAIAMPTAGAAPLPLTGEGSDAISPVATLDSVSTMAIPAEHRGDLPTTAGQLSGLDRLNELHQLTDLVAPVTNMVPSVQ</sequence>
<reference evidence="1" key="1">
    <citation type="journal article" date="2025" name="Int. J. Syst. Evol. Microbiol.">
        <title>Streptomyces citrinus sp. nov., with yellow diffusible pigment.</title>
        <authorList>
            <person name="He Y."/>
            <person name="Yang E."/>
            <person name="Xu J."/>
            <person name="Sun Y."/>
            <person name="Sun L."/>
        </authorList>
    </citation>
    <scope>NUCLEOTIDE SEQUENCE</scope>
    <source>
        <strain evidence="1">Q6</strain>
    </source>
</reference>
<evidence type="ECO:0000313" key="2">
    <source>
        <dbReference type="Proteomes" id="UP001432251"/>
    </source>
</evidence>